<evidence type="ECO:0000313" key="2">
    <source>
        <dbReference type="Proteomes" id="UP000249538"/>
    </source>
</evidence>
<organism evidence="1 2">
    <name type="scientific">Cereibacter changlensis</name>
    <dbReference type="NCBI Taxonomy" id="402884"/>
    <lineage>
        <taxon>Bacteria</taxon>
        <taxon>Pseudomonadati</taxon>
        <taxon>Pseudomonadota</taxon>
        <taxon>Alphaproteobacteria</taxon>
        <taxon>Rhodobacterales</taxon>
        <taxon>Paracoccaceae</taxon>
        <taxon>Cereibacter</taxon>
    </lineage>
</organism>
<comment type="caution">
    <text evidence="1">The sequence shown here is derived from an EMBL/GenBank/DDBJ whole genome shotgun (WGS) entry which is preliminary data.</text>
</comment>
<dbReference type="EMBL" id="QKZS01000011">
    <property type="protein sequence ID" value="PZX50758.1"/>
    <property type="molecule type" value="Genomic_DNA"/>
</dbReference>
<reference evidence="1 2" key="1">
    <citation type="submission" date="2018-06" db="EMBL/GenBank/DDBJ databases">
        <title>Genomic Encyclopedia of Archaeal and Bacterial Type Strains, Phase II (KMG-II): from individual species to whole genera.</title>
        <authorList>
            <person name="Goeker M."/>
        </authorList>
    </citation>
    <scope>NUCLEOTIDE SEQUENCE [LARGE SCALE GENOMIC DNA]</scope>
    <source>
        <strain evidence="1 2">DSM 18774</strain>
    </source>
</reference>
<proteinExistence type="predicted"/>
<dbReference type="InterPro" id="IPR027417">
    <property type="entry name" value="P-loop_NTPase"/>
</dbReference>
<evidence type="ECO:0000313" key="1">
    <source>
        <dbReference type="EMBL" id="PZX50758.1"/>
    </source>
</evidence>
<name>A0A2W7QQC8_9RHOB</name>
<gene>
    <name evidence="1" type="ORF">LX76_03297</name>
</gene>
<accession>A0A2W7QQC8</accession>
<protein>
    <submittedName>
        <fullName evidence="1">Uncharacterized protein</fullName>
    </submittedName>
</protein>
<dbReference type="Proteomes" id="UP000249538">
    <property type="component" value="Unassembled WGS sequence"/>
</dbReference>
<sequence>MPIFELEKDDLLGLDDGHLEELIARLCEAEVAAKRHAISSVRWGGSLTAADGGVDVRVTVKDPTFVGDFIRRRDTVYQAKVPSMAQAAIKKEISGKDTSKDLFQELAVSHGAYVIVSLRDDLAPAKLTERRQLMSEEVDKLVTPGSVALDFFDRSTLHQWLRQHVSVQLWVRRALGKSLSGWRPFERWTNVPCDADDTLIVGEGLYLSLPGKNSDLSMAEGIPAVRELILTSSKSIRVAGLSGVGKTRFVQALFEEGFETDPLDRTKVIYGDIGFGVEPSATVIVDTLVAENRDAILVLDNCAKDEHSLIANRIARTRPAIKLITIEYDIRDDTPQTTEVVRLTARGTEMSEQLVTRRYPQLGSLNARRIADFSGGNARLALALADSLPDNVSLAGLSDEELFERLFEQRHESDNKLREQAEVLSLVYSISTAEDEEGVNELAVLGDLCEVSARRMARALNTLLERQIAQQRGRWRAVLPHAVANRLAADALRHIPVDEVLRTFEENAGERMLRSFSRRIGFLHTSPQAREISRRWLRPDGLLHKTMQLNELGAAMLVNIAPIDCEIILACFESQKTEILCAVKDIRKQTEIRRVISLLSKIAYEPELFDRALSLLLEIADEAGDEEGYDGPRKRVRAFFQIRGSGTHATLRQRVDVLEACLADQRRHRLALDCLASSLEIRNFESINLRDAEFGARPRDYGARPHGEEAVTWLSRFLAISAKIALSSIAPDRKAARRIIAAQFSGLWAVEGLRPMLVELAEKLHADGGWLEGWRAVKGKMHHDTLRSSREGRMAKEDRELVRLCELLAPSDLEGRVRAIALAEGHRIFALDEEFDLDDPKKYEASRKRLAEEAFRLGQDVATDSAVFDAVANDLFEQAYAPNRTAFGRGMAAACSDQRVLLEKVTDRIRALGRAIFNDCVLSGILMEISQVDPALAQIFLDEISEDELLRRRIVGLTPADNFSLEDFQRCERVFDAIGLELWGVDNLLWRDNCAAISRENKVRLANSILAQEGGAAVLLHAFSMMLHGTDRSIDTLGPELRALAIQAAAILISNDDSDPGGIRDHDLEQVLTSALACRGTDAEEKQLLDGLFSRMERRYGSFPHFENGIQVIAKSRPDAFLDRLMAYASGNEDDDIHWVDNSFGERAPLDAVSAAELAAWCGRGNDVRRWKLVAGAISVFEDDKEGCMRLSEQARSLVRMCPEPEAIIEIFGLHLSPKSWSGNRSMHIQQRAAGLSELLKFEDSRVVTATEELLSRAANIADQERKREQVKDAEREQTFE</sequence>
<dbReference type="SUPFAM" id="SSF52540">
    <property type="entry name" value="P-loop containing nucleoside triphosphate hydrolases"/>
    <property type="match status" value="1"/>
</dbReference>